<keyword evidence="7" id="KW-0282">Flagellum</keyword>
<keyword evidence="7" id="KW-0966">Cell projection</keyword>
<comment type="similarity">
    <text evidence="2">Belongs to the GTP-binding SRP family.</text>
</comment>
<name>A0A212IU45_9DELT</name>
<comment type="subcellular location">
    <subcellularLocation>
        <location evidence="1">Cell membrane</location>
        <topology evidence="1">Peripheral membrane protein</topology>
        <orientation evidence="1">Cytoplasmic side</orientation>
    </subcellularLocation>
</comment>
<keyword evidence="5" id="KW-0472">Membrane</keyword>
<dbReference type="InterPro" id="IPR000897">
    <property type="entry name" value="SRP54_GTPase_dom"/>
</dbReference>
<evidence type="ECO:0000259" key="6">
    <source>
        <dbReference type="SMART" id="SM00962"/>
    </source>
</evidence>
<keyword evidence="7" id="KW-0969">Cilium</keyword>
<dbReference type="GO" id="GO:0006614">
    <property type="term" value="P:SRP-dependent cotranslational protein targeting to membrane"/>
    <property type="evidence" value="ECO:0007669"/>
    <property type="project" value="InterPro"/>
</dbReference>
<protein>
    <submittedName>
        <fullName evidence="7">Flagellar GTP-binding protein</fullName>
    </submittedName>
</protein>
<reference evidence="7" key="1">
    <citation type="submission" date="2016-04" db="EMBL/GenBank/DDBJ databases">
        <authorList>
            <person name="Evans L.H."/>
            <person name="Alamgir A."/>
            <person name="Owens N."/>
            <person name="Weber N.D."/>
            <person name="Virtaneva K."/>
            <person name="Barbian K."/>
            <person name="Babar A."/>
            <person name="Rosenke K."/>
        </authorList>
    </citation>
    <scope>NUCLEOTIDE SEQUENCE</scope>
    <source>
        <strain evidence="7">86</strain>
    </source>
</reference>
<dbReference type="InterPro" id="IPR027417">
    <property type="entry name" value="P-loop_NTPase"/>
</dbReference>
<evidence type="ECO:0000256" key="5">
    <source>
        <dbReference type="ARBA" id="ARBA00023136"/>
    </source>
</evidence>
<evidence type="ECO:0000313" key="7">
    <source>
        <dbReference type="EMBL" id="SBV90697.1"/>
    </source>
</evidence>
<feature type="domain" description="SRP54-type proteins GTP-binding" evidence="6">
    <location>
        <begin position="162"/>
        <end position="358"/>
    </location>
</feature>
<dbReference type="AlphaFoldDB" id="A0A212IU45"/>
<dbReference type="SUPFAM" id="SSF52540">
    <property type="entry name" value="P-loop containing nucleoside triphosphate hydrolases"/>
    <property type="match status" value="1"/>
</dbReference>
<dbReference type="GO" id="GO:0005047">
    <property type="term" value="F:signal recognition particle binding"/>
    <property type="evidence" value="ECO:0007669"/>
    <property type="project" value="TreeGrafter"/>
</dbReference>
<dbReference type="GO" id="GO:0005886">
    <property type="term" value="C:plasma membrane"/>
    <property type="evidence" value="ECO:0007669"/>
    <property type="project" value="UniProtKB-SubCell"/>
</dbReference>
<evidence type="ECO:0000256" key="4">
    <source>
        <dbReference type="ARBA" id="ARBA00023134"/>
    </source>
</evidence>
<evidence type="ECO:0000256" key="1">
    <source>
        <dbReference type="ARBA" id="ARBA00004413"/>
    </source>
</evidence>
<dbReference type="SMART" id="SM00962">
    <property type="entry name" value="SRP54"/>
    <property type="match status" value="1"/>
</dbReference>
<proteinExistence type="inferred from homology"/>
<gene>
    <name evidence="7" type="primary">flhF</name>
    <name evidence="7" type="ORF">KL86DPRO_10072</name>
</gene>
<dbReference type="Gene3D" id="3.40.50.300">
    <property type="entry name" value="P-loop containing nucleotide triphosphate hydrolases"/>
    <property type="match status" value="1"/>
</dbReference>
<dbReference type="GO" id="GO:0003924">
    <property type="term" value="F:GTPase activity"/>
    <property type="evidence" value="ECO:0007669"/>
    <property type="project" value="TreeGrafter"/>
</dbReference>
<keyword evidence="3" id="KW-0547">Nucleotide-binding</keyword>
<keyword evidence="4" id="KW-0342">GTP-binding</keyword>
<organism evidence="7">
    <name type="scientific">uncultured delta proteobacterium</name>
    <dbReference type="NCBI Taxonomy" id="34034"/>
    <lineage>
        <taxon>Bacteria</taxon>
        <taxon>Deltaproteobacteria</taxon>
        <taxon>environmental samples</taxon>
    </lineage>
</organism>
<dbReference type="PANTHER" id="PTHR43134">
    <property type="entry name" value="SIGNAL RECOGNITION PARTICLE RECEPTOR SUBUNIT ALPHA"/>
    <property type="match status" value="1"/>
</dbReference>
<accession>A0A212IU45</accession>
<dbReference type="Pfam" id="PF00448">
    <property type="entry name" value="SRP54"/>
    <property type="match status" value="1"/>
</dbReference>
<evidence type="ECO:0000256" key="3">
    <source>
        <dbReference type="ARBA" id="ARBA00022741"/>
    </source>
</evidence>
<sequence>MHVKTYTGASTSAVLANIKADLGPDAVILETREAVKNGKAEIVITAAVDREGPVPGNGRAFSGPAFPPGNGSGHTGMGWKSWQEEWSSIKTHLLSMMKPELQFSRLSPRQRVAMEFLEQEGVDATSLLAVFEALLPDPQASILAPLEALVPVKGWSAKNWPQRVHLVAGPYGSGKTTALVRLALLLRKEMPGRKIWVVNADSLRGGGRLLLKNYSQLCGLEYREVSNAVEFAAVLASARHNGVNTILVDLPGLPRRKSMPEMLDHFGMTDPDNALHLVVTPHYGETAMRSLAARYVPDAVRQNAGLIWTKLDEADKFGTLVNVGAASRLPVSALSCGPELNDTLVPAENAALWRLLFKQEMPCKAHPDDAGF</sequence>
<dbReference type="GO" id="GO:0005525">
    <property type="term" value="F:GTP binding"/>
    <property type="evidence" value="ECO:0007669"/>
    <property type="project" value="UniProtKB-KW"/>
</dbReference>
<dbReference type="PANTHER" id="PTHR43134:SF3">
    <property type="entry name" value="FLAGELLAR BIOSYNTHESIS PROTEIN FLHF"/>
    <property type="match status" value="1"/>
</dbReference>
<evidence type="ECO:0000256" key="2">
    <source>
        <dbReference type="ARBA" id="ARBA00008531"/>
    </source>
</evidence>
<dbReference type="EMBL" id="FLUQ01000001">
    <property type="protein sequence ID" value="SBV90697.1"/>
    <property type="molecule type" value="Genomic_DNA"/>
</dbReference>